<feature type="transmembrane region" description="Helical" evidence="5">
    <location>
        <begin position="245"/>
        <end position="264"/>
    </location>
</feature>
<evidence type="ECO:0000256" key="4">
    <source>
        <dbReference type="SAM" id="MobiDB-lite"/>
    </source>
</evidence>
<dbReference type="PROSITE" id="PS51450">
    <property type="entry name" value="LRR"/>
    <property type="match status" value="1"/>
</dbReference>
<evidence type="ECO:0000256" key="2">
    <source>
        <dbReference type="ARBA" id="ARBA00022729"/>
    </source>
</evidence>
<accession>A0ABQ6M7S6</accession>
<keyword evidence="5" id="KW-0472">Membrane</keyword>
<keyword evidence="7" id="KW-1185">Reference proteome</keyword>
<keyword evidence="5" id="KW-1133">Transmembrane helix</keyword>
<reference evidence="6 7" key="1">
    <citation type="journal article" date="2023" name="Commun. Biol.">
        <title>Genome analysis of Parmales, the sister group of diatoms, reveals the evolutionary specialization of diatoms from phago-mixotrophs to photoautotrophs.</title>
        <authorList>
            <person name="Ban H."/>
            <person name="Sato S."/>
            <person name="Yoshikawa S."/>
            <person name="Yamada K."/>
            <person name="Nakamura Y."/>
            <person name="Ichinomiya M."/>
            <person name="Sato N."/>
            <person name="Blanc-Mathieu R."/>
            <person name="Endo H."/>
            <person name="Kuwata A."/>
            <person name="Ogata H."/>
        </authorList>
    </citation>
    <scope>NUCLEOTIDE SEQUENCE [LARGE SCALE GENOMIC DNA]</scope>
</reference>
<dbReference type="PANTHER" id="PTHR24373:SF387">
    <property type="entry name" value="LEUCINE-RICH REPEATS AND IMMUNOGLOBULIN-LIKE DOMAINS PROTEIN SMA-10"/>
    <property type="match status" value="1"/>
</dbReference>
<keyword evidence="2" id="KW-0732">Signal</keyword>
<dbReference type="Gene3D" id="3.80.10.10">
    <property type="entry name" value="Ribonuclease Inhibitor"/>
    <property type="match status" value="3"/>
</dbReference>
<keyword evidence="5" id="KW-0812">Transmembrane</keyword>
<dbReference type="SUPFAM" id="SSF52058">
    <property type="entry name" value="L domain-like"/>
    <property type="match status" value="1"/>
</dbReference>
<dbReference type="InterPro" id="IPR050328">
    <property type="entry name" value="Dev_Immune_Receptor"/>
</dbReference>
<comment type="caution">
    <text evidence="6">The sequence shown here is derived from an EMBL/GenBank/DDBJ whole genome shotgun (WGS) entry which is preliminary data.</text>
</comment>
<evidence type="ECO:0000256" key="3">
    <source>
        <dbReference type="ARBA" id="ARBA00022737"/>
    </source>
</evidence>
<feature type="transmembrane region" description="Helical" evidence="5">
    <location>
        <begin position="401"/>
        <end position="424"/>
    </location>
</feature>
<evidence type="ECO:0000313" key="7">
    <source>
        <dbReference type="Proteomes" id="UP001165060"/>
    </source>
</evidence>
<sequence>MLNGTVLKQPRCKESMTDEEFDRIDNALAFFDTIALVYGVGSDEWDSARCKQLVKASFRRAFAPPCAADCSPLGPCDDVCEEIISEAGCGPVTSWELLKLGIEGGGIYESTIVPLVGADLAVCISDMFKYLTGGDTYDADKPPDSRRCDAVRFSSEMAPERVAVGDIPYANCLPLEDDGDAFLRNVTRSGTGSCSLSIWDEYVAEVRAVERYNADALASALNGTSSEEGVEENDVLGDHPGWRKFALPALSLATYLLAAAGGIVHGKKFRSATRYGAAAAVAPIQSSSSSLLEVPRAVDTHNFSELLGLSGVLVATSMLAMAPLSLWLGFRAEGNEAPWYEIACLYAIALLAVKYGVDSAVFWRTEARNLEAVIRDEQDPLAGLDKFPLAKRLVKWYNDNFAIHTAGRYSVLVVIGTELFEFLVQSFNASQVFATFMDWQDLEKYSTLICFNWVVVGLGLLAPDRYMNASAMITVDVIIDVTYIGFNIWLVAEPVSYWPIIIPLGISVDILHDSLTRIAHEQTTFYVKQQLTEHEAGKAMVHGTLVDEMCERALNLINKGKENFRFEITPPSGFDEFAPRLFVQESEACEAVTMLTQFVIKGATPAQVFTYFHRHSSKERGTGEDRVLEIFSKHHMAKHTLPRTSKAASLVRSRDIVTNVCWRRLNRSDGSEMFVEAVESVVRPDAPPLPEVTRATTLGGLVLEVPNGEEGGPADTLVSIMVCANPKGHVPSVFVNHDVRDSIEQRIAHFYKYFVEKKNIDGSSNGGVWPNDEELYSFKTRAEEKKSRAVMADNIKNNEPTHVKPSAPTLAEITYRGVAIDGLWNASELSPSDHAKFEEGTSLLQSWWPTREDEAWKPVLKPDRLPLDLGVKGYGRYDRATHDADAMSHCIVDATPAQVLAFYSDLRNVYDGREVIESSSTGLPSLSHFVVHMGVPMLSDRELLARSVYKVAEDGAIMNLVYSVEDDRKPVKGGNVRMDSMLLTVFRAQAGSGGMRTEVTRLSVANLKFGSWLDFISKIAAEQQFKIVADPLVALKKDVEQLLAAHVDEPETPAGVAVPVHRPWEASLWERVESAFAGLHEESFTPLILPDASVEMKEANSMVWASTIVDGHPEEGGAWVLERMTRTGRAVPLGKHSMLYRQVFSGHHVGAVREYVWKIVWKWTGEGELVMALEPNAVTKASWPTGTRFSKAQGNSTALVRLSKIKPLPGNFPQTQVSFIQKGGEGEDLLEWGLADWQLGLTKSMKEALTTSIDIDAYNRNVFFDMVARHDAPYSADEEKHLAEGMELFETFERKVGKELDTNLTRARVAYLGTFDTRALGFSTTIVMARATFTSAYKLTTTSDGQTKVEFVALPDFGGNIPQFIINSSMRRFLSTVSNLRTYFEVIKTMEMERERTAGVGLLPQTSAVDDEGGMRHGSTGKLQAAVDHGRKPTTRKNPTVLMRRVLGFGFLFVGLALYTFLKVQVGVQQKVCEGEFGKCVWEKMKFKLYFRHGLLRAPVCGIGVDEHPGETSWDLDVSGCGGLGTVATWRDEYEKLRKVDLRENALEEWPEWVEQAIVIGSINTLEEVDVRSNSIASLPWDIMNSTSESLVLKFDDNPCAEEVDWSGLGVDRLPARMVGDGYNNTGFENGLRVLKLGRNNFNESIFGELAAAGTTGIEELDVSWNELAGVHEAETGKLEKLRRLDVSGNAIGNIEDVPVHLEMLNASYCSVSSISGDAAATLQRSPMWLRGNPVVGLWWEKKPAITTIPEWVRTLENLKVVDLQYCSLSEISAGDFPQSLERLILDTQVDGINLKPDSFSGLPNLRALELKNGGISNADLHAGLFAGTRLEALYMANNPGVTAFNAPELFPGDSGSLLNTLFLDESSLGALGEGSGTDFSNLGNLTVLGMQRAKLTTIGEGAFDGLDRLEFLDLECTVSDSKGFENAYTSVAPSVFAGLVSLGIPDTTVIGNQTGLMLNNCEKREDGDWGLEAFCEDAFAGMKCTALHPLTSINSRNLCELQNGEVDWPTNPWTNSTHALGYCD</sequence>
<dbReference type="InterPro" id="IPR032675">
    <property type="entry name" value="LRR_dom_sf"/>
</dbReference>
<feature type="transmembrane region" description="Helical" evidence="5">
    <location>
        <begin position="469"/>
        <end position="489"/>
    </location>
</feature>
<proteinExistence type="predicted"/>
<evidence type="ECO:0000256" key="5">
    <source>
        <dbReference type="SAM" id="Phobius"/>
    </source>
</evidence>
<dbReference type="InterPro" id="IPR003591">
    <property type="entry name" value="Leu-rich_rpt_typical-subtyp"/>
</dbReference>
<feature type="transmembrane region" description="Helical" evidence="5">
    <location>
        <begin position="306"/>
        <end position="327"/>
    </location>
</feature>
<feature type="region of interest" description="Disordered" evidence="4">
    <location>
        <begin position="1411"/>
        <end position="1431"/>
    </location>
</feature>
<dbReference type="PANTHER" id="PTHR24373">
    <property type="entry name" value="SLIT RELATED LEUCINE-RICH REPEAT NEURONAL PROTEIN"/>
    <property type="match status" value="1"/>
</dbReference>
<keyword evidence="1" id="KW-0433">Leucine-rich repeat</keyword>
<keyword evidence="3" id="KW-0677">Repeat</keyword>
<evidence type="ECO:0000313" key="6">
    <source>
        <dbReference type="EMBL" id="GMI21127.1"/>
    </source>
</evidence>
<dbReference type="SUPFAM" id="SSF55961">
    <property type="entry name" value="Bet v1-like"/>
    <property type="match status" value="3"/>
</dbReference>
<name>A0ABQ6M7S6_9STRA</name>
<protein>
    <submittedName>
        <fullName evidence="6">Uncharacterized protein</fullName>
    </submittedName>
</protein>
<evidence type="ECO:0000256" key="1">
    <source>
        <dbReference type="ARBA" id="ARBA00022614"/>
    </source>
</evidence>
<feature type="transmembrane region" description="Helical" evidence="5">
    <location>
        <begin position="339"/>
        <end position="357"/>
    </location>
</feature>
<dbReference type="InterPro" id="IPR001611">
    <property type="entry name" value="Leu-rich_rpt"/>
</dbReference>
<feature type="transmembrane region" description="Helical" evidence="5">
    <location>
        <begin position="444"/>
        <end position="462"/>
    </location>
</feature>
<dbReference type="SMART" id="SM00369">
    <property type="entry name" value="LRR_TYP"/>
    <property type="match status" value="5"/>
</dbReference>
<dbReference type="Gene3D" id="3.30.530.20">
    <property type="match status" value="3"/>
</dbReference>
<organism evidence="6 7">
    <name type="scientific">Tetraparma gracilis</name>
    <dbReference type="NCBI Taxonomy" id="2962635"/>
    <lineage>
        <taxon>Eukaryota</taxon>
        <taxon>Sar</taxon>
        <taxon>Stramenopiles</taxon>
        <taxon>Ochrophyta</taxon>
        <taxon>Bolidophyceae</taxon>
        <taxon>Parmales</taxon>
        <taxon>Triparmaceae</taxon>
        <taxon>Tetraparma</taxon>
    </lineage>
</organism>
<dbReference type="EMBL" id="BRYB01000038">
    <property type="protein sequence ID" value="GMI21127.1"/>
    <property type="molecule type" value="Genomic_DNA"/>
</dbReference>
<gene>
    <name evidence="6" type="ORF">TeGR_g10437</name>
</gene>
<dbReference type="Proteomes" id="UP001165060">
    <property type="component" value="Unassembled WGS sequence"/>
</dbReference>
<dbReference type="InterPro" id="IPR023393">
    <property type="entry name" value="START-like_dom_sf"/>
</dbReference>